<evidence type="ECO:0000256" key="3">
    <source>
        <dbReference type="ARBA" id="ARBA00022617"/>
    </source>
</evidence>
<keyword evidence="7" id="KW-0503">Monooxygenase</keyword>
<dbReference type="PANTHER" id="PTHR24291:SF209">
    <property type="entry name" value="CYTOCHROME P450-LIKE PROTEIN"/>
    <property type="match status" value="1"/>
</dbReference>
<keyword evidence="8" id="KW-0472">Membrane</keyword>
<dbReference type="Gene3D" id="1.10.630.10">
    <property type="entry name" value="Cytochrome P450"/>
    <property type="match status" value="1"/>
</dbReference>
<evidence type="ECO:0000313" key="9">
    <source>
        <dbReference type="EMBL" id="SSX17982.1"/>
    </source>
</evidence>
<evidence type="ECO:0000256" key="5">
    <source>
        <dbReference type="ARBA" id="ARBA00023002"/>
    </source>
</evidence>
<comment type="similarity">
    <text evidence="2">Belongs to the cytochrome P450 family.</text>
</comment>
<organism evidence="9">
    <name type="scientific">Culicoides sonorensis</name>
    <name type="common">Biting midge</name>
    <dbReference type="NCBI Taxonomy" id="179676"/>
    <lineage>
        <taxon>Eukaryota</taxon>
        <taxon>Metazoa</taxon>
        <taxon>Ecdysozoa</taxon>
        <taxon>Arthropoda</taxon>
        <taxon>Hexapoda</taxon>
        <taxon>Insecta</taxon>
        <taxon>Pterygota</taxon>
        <taxon>Neoptera</taxon>
        <taxon>Endopterygota</taxon>
        <taxon>Diptera</taxon>
        <taxon>Nematocera</taxon>
        <taxon>Chironomoidea</taxon>
        <taxon>Ceratopogonidae</taxon>
        <taxon>Ceratopogoninae</taxon>
        <taxon>Culicoides</taxon>
        <taxon>Monoculicoides</taxon>
    </lineage>
</organism>
<dbReference type="OMA" id="IICETIF"/>
<protein>
    <submittedName>
        <fullName evidence="9">CSON006013 protein</fullName>
    </submittedName>
</protein>
<keyword evidence="5" id="KW-0560">Oxidoreductase</keyword>
<keyword evidence="8" id="KW-1133">Transmembrane helix</keyword>
<evidence type="ECO:0000256" key="8">
    <source>
        <dbReference type="SAM" id="Phobius"/>
    </source>
</evidence>
<reference evidence="9" key="1">
    <citation type="submission" date="2018-07" db="EMBL/GenBank/DDBJ databases">
        <authorList>
            <person name="Quirk P.G."/>
            <person name="Krulwich T.A."/>
        </authorList>
    </citation>
    <scope>NUCLEOTIDE SEQUENCE</scope>
</reference>
<dbReference type="EMBL" id="UFQT01000022">
    <property type="protein sequence ID" value="SSX17982.1"/>
    <property type="molecule type" value="Genomic_DNA"/>
</dbReference>
<sequence>MSVIVGIFPYIIRAIVALIVFKSFIEWFIHRRKFVKTINKIPGFEGYPIIGSLWIALNMENEDVIDLDLSRPKLFPGGISRAWLGPFAEVRVHTPELAQEVLLSKKCLNKARVYDVMIGDWIGDGLVLNSGEKWFKHRRLLMGTFYLDILNKYCKVFQKKADVLCEVLEKHSESGEIINIMEYFYRLAFDAILETAFGLQLDIQKDSDCAYLKASEEIGEISIKRVCNLLYHNSFIFNLSPLGRRAKEVLKVLHGFSNKVIKDRRQELIDRNFNIDENESCFLNLLLRESEKKSNLTDTEIREEVDTFMFAGHDTTAIMLTWSILLIGNHPSVQQAIYDEQVTLFGHVKTPPTQNDLPQMEYLERVVKESVSNLIYQKLC</sequence>
<comment type="cofactor">
    <cofactor evidence="1">
        <name>heme</name>
        <dbReference type="ChEBI" id="CHEBI:30413"/>
    </cofactor>
</comment>
<dbReference type="Pfam" id="PF00067">
    <property type="entry name" value="p450"/>
    <property type="match status" value="1"/>
</dbReference>
<proteinExistence type="inferred from homology"/>
<dbReference type="InterPro" id="IPR036396">
    <property type="entry name" value="Cyt_P450_sf"/>
</dbReference>
<keyword evidence="3" id="KW-0349">Heme</keyword>
<dbReference type="GO" id="GO:0005506">
    <property type="term" value="F:iron ion binding"/>
    <property type="evidence" value="ECO:0007669"/>
    <property type="project" value="InterPro"/>
</dbReference>
<evidence type="ECO:0000256" key="7">
    <source>
        <dbReference type="ARBA" id="ARBA00023033"/>
    </source>
</evidence>
<dbReference type="InterPro" id="IPR050196">
    <property type="entry name" value="Cytochrome_P450_Monoox"/>
</dbReference>
<dbReference type="InterPro" id="IPR001128">
    <property type="entry name" value="Cyt_P450"/>
</dbReference>
<gene>
    <name evidence="9" type="primary">CSON006013</name>
</gene>
<keyword evidence="4" id="KW-0479">Metal-binding</keyword>
<evidence type="ECO:0000256" key="4">
    <source>
        <dbReference type="ARBA" id="ARBA00022723"/>
    </source>
</evidence>
<feature type="transmembrane region" description="Helical" evidence="8">
    <location>
        <begin position="6"/>
        <end position="29"/>
    </location>
</feature>
<name>A0A336LIS3_CULSO</name>
<dbReference type="GO" id="GO:0020037">
    <property type="term" value="F:heme binding"/>
    <property type="evidence" value="ECO:0007669"/>
    <property type="project" value="InterPro"/>
</dbReference>
<dbReference type="PANTHER" id="PTHR24291">
    <property type="entry name" value="CYTOCHROME P450 FAMILY 4"/>
    <property type="match status" value="1"/>
</dbReference>
<evidence type="ECO:0000256" key="1">
    <source>
        <dbReference type="ARBA" id="ARBA00001971"/>
    </source>
</evidence>
<keyword evidence="8" id="KW-0812">Transmembrane</keyword>
<keyword evidence="6" id="KW-0408">Iron</keyword>
<dbReference type="VEuPathDB" id="VectorBase:CSON006013"/>
<dbReference type="SUPFAM" id="SSF48264">
    <property type="entry name" value="Cytochrome P450"/>
    <property type="match status" value="1"/>
</dbReference>
<evidence type="ECO:0000256" key="2">
    <source>
        <dbReference type="ARBA" id="ARBA00010617"/>
    </source>
</evidence>
<accession>A0A336LIS3</accession>
<dbReference type="GO" id="GO:0016705">
    <property type="term" value="F:oxidoreductase activity, acting on paired donors, with incorporation or reduction of molecular oxygen"/>
    <property type="evidence" value="ECO:0007669"/>
    <property type="project" value="InterPro"/>
</dbReference>
<dbReference type="AlphaFoldDB" id="A0A336LIS3"/>
<dbReference type="GO" id="GO:0004497">
    <property type="term" value="F:monooxygenase activity"/>
    <property type="evidence" value="ECO:0007669"/>
    <property type="project" value="UniProtKB-KW"/>
</dbReference>
<evidence type="ECO:0000256" key="6">
    <source>
        <dbReference type="ARBA" id="ARBA00023004"/>
    </source>
</evidence>